<sequence length="122" mass="13235">MHLKVTSTTSQVRLVKRCITNEAKSYRSQAKTETPHLNSISASTTPGGETIRSSNVLAQQGYCSHVVGLVYALDLAITKARDAEPCTSSCTSLPQQWHKPRGNKIRAVPISTVVVAKATENR</sequence>
<gene>
    <name evidence="2" type="ORF">N1851_023104</name>
</gene>
<dbReference type="EMBL" id="JAOPHQ010004276">
    <property type="protein sequence ID" value="KAK0139997.1"/>
    <property type="molecule type" value="Genomic_DNA"/>
</dbReference>
<name>A0AA47MH68_MERPO</name>
<evidence type="ECO:0000313" key="3">
    <source>
        <dbReference type="Proteomes" id="UP001174136"/>
    </source>
</evidence>
<reference evidence="2" key="1">
    <citation type="journal article" date="2023" name="Front. Mar. Sci.">
        <title>A new Merluccius polli reference genome to investigate the effects of global change in West African waters.</title>
        <authorList>
            <person name="Mateo J.L."/>
            <person name="Blanco-Fernandez C."/>
            <person name="Garcia-Vazquez E."/>
            <person name="Machado-Schiaffino G."/>
        </authorList>
    </citation>
    <scope>NUCLEOTIDE SEQUENCE</scope>
    <source>
        <strain evidence="2">C29</strain>
        <tissue evidence="2">Fin</tissue>
    </source>
</reference>
<accession>A0AA47MH68</accession>
<keyword evidence="3" id="KW-1185">Reference proteome</keyword>
<comment type="caution">
    <text evidence="2">The sequence shown here is derived from an EMBL/GenBank/DDBJ whole genome shotgun (WGS) entry which is preliminary data.</text>
</comment>
<proteinExistence type="predicted"/>
<feature type="region of interest" description="Disordered" evidence="1">
    <location>
        <begin position="26"/>
        <end position="49"/>
    </location>
</feature>
<protein>
    <submittedName>
        <fullName evidence="2">Uncharacterized protein</fullName>
    </submittedName>
</protein>
<evidence type="ECO:0000313" key="2">
    <source>
        <dbReference type="EMBL" id="KAK0139997.1"/>
    </source>
</evidence>
<organism evidence="2 3">
    <name type="scientific">Merluccius polli</name>
    <name type="common">Benguela hake</name>
    <name type="synonym">Merluccius cadenati</name>
    <dbReference type="NCBI Taxonomy" id="89951"/>
    <lineage>
        <taxon>Eukaryota</taxon>
        <taxon>Metazoa</taxon>
        <taxon>Chordata</taxon>
        <taxon>Craniata</taxon>
        <taxon>Vertebrata</taxon>
        <taxon>Euteleostomi</taxon>
        <taxon>Actinopterygii</taxon>
        <taxon>Neopterygii</taxon>
        <taxon>Teleostei</taxon>
        <taxon>Neoteleostei</taxon>
        <taxon>Acanthomorphata</taxon>
        <taxon>Zeiogadaria</taxon>
        <taxon>Gadariae</taxon>
        <taxon>Gadiformes</taxon>
        <taxon>Gadoidei</taxon>
        <taxon>Merlucciidae</taxon>
        <taxon>Merluccius</taxon>
    </lineage>
</organism>
<evidence type="ECO:0000256" key="1">
    <source>
        <dbReference type="SAM" id="MobiDB-lite"/>
    </source>
</evidence>
<dbReference type="Proteomes" id="UP001174136">
    <property type="component" value="Unassembled WGS sequence"/>
</dbReference>
<dbReference type="AlphaFoldDB" id="A0AA47MH68"/>